<dbReference type="OrthoDB" id="9813426at2"/>
<evidence type="ECO:0000313" key="9">
    <source>
        <dbReference type="Proteomes" id="UP000238563"/>
    </source>
</evidence>
<gene>
    <name evidence="8" type="ORF">C5750_09255</name>
</gene>
<evidence type="ECO:0000313" key="8">
    <source>
        <dbReference type="EMBL" id="PRD55341.1"/>
    </source>
</evidence>
<keyword evidence="5 6" id="KW-0472">Membrane</keyword>
<keyword evidence="4 6" id="KW-1133">Transmembrane helix</keyword>
<protein>
    <submittedName>
        <fullName evidence="8">DedA family protein</fullName>
    </submittedName>
</protein>
<dbReference type="AlphaFoldDB" id="A0A2S9JQ85"/>
<evidence type="ECO:0000256" key="4">
    <source>
        <dbReference type="ARBA" id="ARBA00022989"/>
    </source>
</evidence>
<keyword evidence="9" id="KW-1185">Reference proteome</keyword>
<evidence type="ECO:0000256" key="6">
    <source>
        <dbReference type="SAM" id="Phobius"/>
    </source>
</evidence>
<reference evidence="8 9" key="1">
    <citation type="submission" date="2018-02" db="EMBL/GenBank/DDBJ databases">
        <title>The draft genome of Phyllobacterium myrsinacearum DSM5892.</title>
        <authorList>
            <person name="Li L."/>
            <person name="Liu L."/>
            <person name="Zhang X."/>
            <person name="Wang T."/>
        </authorList>
    </citation>
    <scope>NUCLEOTIDE SEQUENCE [LARGE SCALE GENOMIC DNA]</scope>
    <source>
        <strain evidence="8 9">DSM 5892</strain>
    </source>
</reference>
<evidence type="ECO:0000256" key="2">
    <source>
        <dbReference type="ARBA" id="ARBA00022475"/>
    </source>
</evidence>
<dbReference type="PANTHER" id="PTHR42709">
    <property type="entry name" value="ALKALINE PHOSPHATASE LIKE PROTEIN"/>
    <property type="match status" value="1"/>
</dbReference>
<dbReference type="InterPro" id="IPR051311">
    <property type="entry name" value="DedA_domain"/>
</dbReference>
<feature type="transmembrane region" description="Helical" evidence="6">
    <location>
        <begin position="7"/>
        <end position="28"/>
    </location>
</feature>
<feature type="transmembrane region" description="Helical" evidence="6">
    <location>
        <begin position="174"/>
        <end position="194"/>
    </location>
</feature>
<name>A0A2S9JQ85_9HYPH</name>
<dbReference type="RefSeq" id="WP_105733570.1">
    <property type="nucleotide sequence ID" value="NZ_PVBT01000002.1"/>
</dbReference>
<dbReference type="EMBL" id="PVBT01000002">
    <property type="protein sequence ID" value="PRD55341.1"/>
    <property type="molecule type" value="Genomic_DNA"/>
</dbReference>
<dbReference type="Pfam" id="PF09335">
    <property type="entry name" value="VTT_dom"/>
    <property type="match status" value="1"/>
</dbReference>
<dbReference type="GO" id="GO:0005886">
    <property type="term" value="C:plasma membrane"/>
    <property type="evidence" value="ECO:0007669"/>
    <property type="project" value="UniProtKB-SubCell"/>
</dbReference>
<organism evidence="8 9">
    <name type="scientific">Phyllobacterium myrsinacearum</name>
    <dbReference type="NCBI Taxonomy" id="28101"/>
    <lineage>
        <taxon>Bacteria</taxon>
        <taxon>Pseudomonadati</taxon>
        <taxon>Pseudomonadota</taxon>
        <taxon>Alphaproteobacteria</taxon>
        <taxon>Hyphomicrobiales</taxon>
        <taxon>Phyllobacteriaceae</taxon>
        <taxon>Phyllobacterium</taxon>
    </lineage>
</organism>
<proteinExistence type="predicted"/>
<evidence type="ECO:0000256" key="1">
    <source>
        <dbReference type="ARBA" id="ARBA00004651"/>
    </source>
</evidence>
<dbReference type="PANTHER" id="PTHR42709:SF6">
    <property type="entry name" value="UNDECAPRENYL PHOSPHATE TRANSPORTER A"/>
    <property type="match status" value="1"/>
</dbReference>
<comment type="subcellular location">
    <subcellularLocation>
        <location evidence="1">Cell membrane</location>
        <topology evidence="1">Multi-pass membrane protein</topology>
    </subcellularLocation>
</comment>
<sequence>MDELGTVAWFLGYGFVGLTGLAVVEKFIPLFPSYVLLMLLGMTVPDPQSLIATIAATTLGSTIGACCWFGIGRTLGGERVARKVGQYGKFIFLSPKLYERLTNAYRRNHFWVTMTGQTIPTARVYLALPAGILGLDFKIFSVATLLGSMLWNAPFLCLGYVLRTSEYDPFRAAFWAAVGLVGVETSIIAIVAIYRRRMSGRSSRQGLPVKQE</sequence>
<feature type="domain" description="VTT" evidence="7">
    <location>
        <begin position="31"/>
        <end position="160"/>
    </location>
</feature>
<accession>A0A2S9JQ85</accession>
<keyword evidence="3 6" id="KW-0812">Transmembrane</keyword>
<keyword evidence="2" id="KW-1003">Cell membrane</keyword>
<dbReference type="InterPro" id="IPR032816">
    <property type="entry name" value="VTT_dom"/>
</dbReference>
<evidence type="ECO:0000259" key="7">
    <source>
        <dbReference type="Pfam" id="PF09335"/>
    </source>
</evidence>
<comment type="caution">
    <text evidence="8">The sequence shown here is derived from an EMBL/GenBank/DDBJ whole genome shotgun (WGS) entry which is preliminary data.</text>
</comment>
<feature type="transmembrane region" description="Helical" evidence="6">
    <location>
        <begin position="48"/>
        <end position="71"/>
    </location>
</feature>
<evidence type="ECO:0000256" key="3">
    <source>
        <dbReference type="ARBA" id="ARBA00022692"/>
    </source>
</evidence>
<dbReference type="Proteomes" id="UP000238563">
    <property type="component" value="Unassembled WGS sequence"/>
</dbReference>
<evidence type="ECO:0000256" key="5">
    <source>
        <dbReference type="ARBA" id="ARBA00023136"/>
    </source>
</evidence>